<proteinExistence type="predicted"/>
<dbReference type="EMBL" id="MFGM01000021">
    <property type="protein sequence ID" value="OGF37473.1"/>
    <property type="molecule type" value="Genomic_DNA"/>
</dbReference>
<organism evidence="1 2">
    <name type="scientific">Candidatus Falkowbacteria bacterium RIFOXYC2_FULL_48_21</name>
    <dbReference type="NCBI Taxonomy" id="1798005"/>
    <lineage>
        <taxon>Bacteria</taxon>
        <taxon>Candidatus Falkowiibacteriota</taxon>
    </lineage>
</organism>
<sequence>MPEKNIGEHQVEKPSLRFTLNFLGTMPGYGHEYRLTVESGASAKDLRDVVDKIKKTLPNWSVDFRGDRIEILPPRGIVEAHRLVEEAVRGAIGKGQVVGNIEM</sequence>
<reference evidence="1 2" key="1">
    <citation type="journal article" date="2016" name="Nat. Commun.">
        <title>Thousands of microbial genomes shed light on interconnected biogeochemical processes in an aquifer system.</title>
        <authorList>
            <person name="Anantharaman K."/>
            <person name="Brown C.T."/>
            <person name="Hug L.A."/>
            <person name="Sharon I."/>
            <person name="Castelle C.J."/>
            <person name="Probst A.J."/>
            <person name="Thomas B.C."/>
            <person name="Singh A."/>
            <person name="Wilkins M.J."/>
            <person name="Karaoz U."/>
            <person name="Brodie E.L."/>
            <person name="Williams K.H."/>
            <person name="Hubbard S.S."/>
            <person name="Banfield J.F."/>
        </authorList>
    </citation>
    <scope>NUCLEOTIDE SEQUENCE [LARGE SCALE GENOMIC DNA]</scope>
</reference>
<comment type="caution">
    <text evidence="1">The sequence shown here is derived from an EMBL/GenBank/DDBJ whole genome shotgun (WGS) entry which is preliminary data.</text>
</comment>
<accession>A0A1F5TF57</accession>
<evidence type="ECO:0000313" key="1">
    <source>
        <dbReference type="EMBL" id="OGF37473.1"/>
    </source>
</evidence>
<protein>
    <submittedName>
        <fullName evidence="1">Uncharacterized protein</fullName>
    </submittedName>
</protein>
<evidence type="ECO:0000313" key="2">
    <source>
        <dbReference type="Proteomes" id="UP000178656"/>
    </source>
</evidence>
<gene>
    <name evidence="1" type="ORF">A2482_05075</name>
</gene>
<dbReference type="Proteomes" id="UP000178656">
    <property type="component" value="Unassembled WGS sequence"/>
</dbReference>
<dbReference type="AlphaFoldDB" id="A0A1F5TF57"/>
<name>A0A1F5TF57_9BACT</name>